<dbReference type="InterPro" id="IPR011249">
    <property type="entry name" value="Metalloenz_LuxS/M16"/>
</dbReference>
<dbReference type="EMBL" id="RFFG01000035">
    <property type="protein sequence ID" value="RMI42218.1"/>
    <property type="molecule type" value="Genomic_DNA"/>
</dbReference>
<evidence type="ECO:0000313" key="2">
    <source>
        <dbReference type="Proteomes" id="UP000282674"/>
    </source>
</evidence>
<dbReference type="GO" id="GO:0046872">
    <property type="term" value="F:metal ion binding"/>
    <property type="evidence" value="ECO:0007669"/>
    <property type="project" value="InterPro"/>
</dbReference>
<dbReference type="Proteomes" id="UP000282674">
    <property type="component" value="Unassembled WGS sequence"/>
</dbReference>
<accession>A0A3M2M516</accession>
<keyword evidence="2" id="KW-1185">Reference proteome</keyword>
<dbReference type="OrthoDB" id="7171245at2"/>
<organism evidence="1 2">
    <name type="scientific">Actinomadura harenae</name>
    <dbReference type="NCBI Taxonomy" id="2483351"/>
    <lineage>
        <taxon>Bacteria</taxon>
        <taxon>Bacillati</taxon>
        <taxon>Actinomycetota</taxon>
        <taxon>Actinomycetes</taxon>
        <taxon>Streptosporangiales</taxon>
        <taxon>Thermomonosporaceae</taxon>
        <taxon>Actinomadura</taxon>
    </lineage>
</organism>
<reference evidence="1 2" key="1">
    <citation type="submission" date="2018-10" db="EMBL/GenBank/DDBJ databases">
        <title>Isolation from soil.</title>
        <authorList>
            <person name="Hu J."/>
        </authorList>
    </citation>
    <scope>NUCLEOTIDE SEQUENCE [LARGE SCALE GENOMIC DNA]</scope>
    <source>
        <strain evidence="1 2">NEAU-Ht49</strain>
    </source>
</reference>
<protein>
    <submittedName>
        <fullName evidence="1">Insulinase family protein</fullName>
    </submittedName>
</protein>
<dbReference type="Gene3D" id="3.30.830.10">
    <property type="entry name" value="Metalloenzyme, LuxS/M16 peptidase-like"/>
    <property type="match status" value="2"/>
</dbReference>
<comment type="caution">
    <text evidence="1">The sequence shown here is derived from an EMBL/GenBank/DDBJ whole genome shotgun (WGS) entry which is preliminary data.</text>
</comment>
<dbReference type="AlphaFoldDB" id="A0A3M2M516"/>
<proteinExistence type="predicted"/>
<name>A0A3M2M516_9ACTN</name>
<sequence length="821" mass="88282">MNATRADEDSGVTRFDVDGVPVFWSPGDGSGQYRAALMFRTGRVDEPLARSGVTHLVEHLALHGLGREDRHYNGSVDALTTVFQTHGTPGEVAAFLGGVCGALRDLPLDRLEDEKRVVRTEEEGRAPGIAATLALWRHGPSGLGMTGFPELGLPGLTGEDVASWTAARFTRGNAALGIVGGPPPEGLRLDLPDGPRMPVPGANDLTGGVRSFVNASLPGVAFSGVVPFVPATGVYRELLLSRLHKALWLDRALSYTPQVEVEHTGPLTGQIVAFADGLDEVLPQLVEAFLAELDALAEGRFDAGEVARIVDEHKAERSRGTGGGLVGVWCLRELLGVRQDGPAEVGERLAAVTVEDVAEVARTAMDSALLMLPHWRQPPDGRYRPLPASSTRAVAGRVHSPYGTTAEALISGPSGVTRLHGPTLETVRYADCAAVLAWPDGARVLYGTDGTAVRVEPSQWAGAETLAADIDAAVPADRVARMPARSPAQTPDAPALNAEPYEAAVPAAKYRRRDGDFEHEALAAALPKVESGDLDAGLALLAGTRDAPEDRCLAAVRLGHAAAAHVDRLAEFAEERPDDPDAQLWLGSARVNHAWNARTGEFAEEVDSVRFHAFWRRLALAGEPLYRAAELLPEDPAPWERLQWHAIGLQLGRTELDRLWDEAVRRGPALYAVHQARLQALCRKWWGSNAEVLAFAERAAAEAEPGDPRAALLAEAHVEIAVQLDRDGDTSTASLAYLGDPDVHSALARAADRWVEASRPHPYDPRAHNEFGTAFYYAGDHERARRHMRLAGVVFSGESAKAMRRHLGLKPRHIRGIRGGR</sequence>
<gene>
    <name evidence="1" type="ORF">EBO15_20585</name>
</gene>
<evidence type="ECO:0000313" key="1">
    <source>
        <dbReference type="EMBL" id="RMI42218.1"/>
    </source>
</evidence>
<dbReference type="RefSeq" id="WP_122196039.1">
    <property type="nucleotide sequence ID" value="NZ_JBHSKC010000010.1"/>
</dbReference>
<dbReference type="SUPFAM" id="SSF63411">
    <property type="entry name" value="LuxS/MPP-like metallohydrolase"/>
    <property type="match status" value="2"/>
</dbReference>